<evidence type="ECO:0000256" key="1">
    <source>
        <dbReference type="ARBA" id="ARBA00023015"/>
    </source>
</evidence>
<keyword evidence="5" id="KW-1185">Reference proteome</keyword>
<dbReference type="EMBL" id="JANLCJ010000006">
    <property type="protein sequence ID" value="MCS5735459.1"/>
    <property type="molecule type" value="Genomic_DNA"/>
</dbReference>
<dbReference type="RefSeq" id="WP_259540385.1">
    <property type="nucleotide sequence ID" value="NZ_JANLCJ010000006.1"/>
</dbReference>
<dbReference type="SMART" id="SM01012">
    <property type="entry name" value="ANTAR"/>
    <property type="match status" value="1"/>
</dbReference>
<accession>A0ABT2H6A5</accession>
<dbReference type="Proteomes" id="UP001165586">
    <property type="component" value="Unassembled WGS sequence"/>
</dbReference>
<dbReference type="Pfam" id="PF13185">
    <property type="entry name" value="GAF_2"/>
    <property type="match status" value="1"/>
</dbReference>
<organism evidence="4 5">
    <name type="scientific">Herbiconiux daphne</name>
    <dbReference type="NCBI Taxonomy" id="2970914"/>
    <lineage>
        <taxon>Bacteria</taxon>
        <taxon>Bacillati</taxon>
        <taxon>Actinomycetota</taxon>
        <taxon>Actinomycetes</taxon>
        <taxon>Micrococcales</taxon>
        <taxon>Microbacteriaceae</taxon>
        <taxon>Herbiconiux</taxon>
    </lineage>
</organism>
<dbReference type="InterPro" id="IPR036388">
    <property type="entry name" value="WH-like_DNA-bd_sf"/>
</dbReference>
<evidence type="ECO:0000313" key="5">
    <source>
        <dbReference type="Proteomes" id="UP001165586"/>
    </source>
</evidence>
<feature type="domain" description="ANTAR" evidence="3">
    <location>
        <begin position="180"/>
        <end position="241"/>
    </location>
</feature>
<gene>
    <name evidence="4" type="ORF">N1032_17065</name>
</gene>
<evidence type="ECO:0000259" key="3">
    <source>
        <dbReference type="PROSITE" id="PS50921"/>
    </source>
</evidence>
<dbReference type="Pfam" id="PF03861">
    <property type="entry name" value="ANTAR"/>
    <property type="match status" value="1"/>
</dbReference>
<evidence type="ECO:0000256" key="2">
    <source>
        <dbReference type="ARBA" id="ARBA00023163"/>
    </source>
</evidence>
<dbReference type="Gene3D" id="3.30.450.40">
    <property type="match status" value="1"/>
</dbReference>
<dbReference type="InterPro" id="IPR003018">
    <property type="entry name" value="GAF"/>
</dbReference>
<dbReference type="InterPro" id="IPR029016">
    <property type="entry name" value="GAF-like_dom_sf"/>
</dbReference>
<reference evidence="4" key="1">
    <citation type="submission" date="2022-08" db="EMBL/GenBank/DDBJ databases">
        <authorList>
            <person name="Deng Y."/>
            <person name="Han X.-F."/>
            <person name="Zhang Y.-Q."/>
        </authorList>
    </citation>
    <scope>NUCLEOTIDE SEQUENCE</scope>
    <source>
        <strain evidence="4">CPCC 203386</strain>
    </source>
</reference>
<dbReference type="PROSITE" id="PS50921">
    <property type="entry name" value="ANTAR"/>
    <property type="match status" value="1"/>
</dbReference>
<dbReference type="InterPro" id="IPR005561">
    <property type="entry name" value="ANTAR"/>
</dbReference>
<dbReference type="SUPFAM" id="SSF55781">
    <property type="entry name" value="GAF domain-like"/>
    <property type="match status" value="1"/>
</dbReference>
<comment type="caution">
    <text evidence="4">The sequence shown here is derived from an EMBL/GenBank/DDBJ whole genome shotgun (WGS) entry which is preliminary data.</text>
</comment>
<sequence>MGTRSGFDAAMDALANAHRSRASLCDPFVDVLPVTGASISVLSRDFGTQTICASDRQAARLDELQFDLGVGPCWDAVSRHVPIIEPDVRNTTTAAWPPFIEAIQHDDVGALYAFPLVIGALDVGAVDLYSTSTGGLSPADIRHASSLASVAARQVLRRVVATDDSAEAQGDAALVDELDAAGAGASDFASTGFGSSRREIHQATGMVLAQLSISAEDALLLLRGRAYSSGRSLSEVANDVVERRLSFAPREDGEG</sequence>
<keyword evidence="2" id="KW-0804">Transcription</keyword>
<keyword evidence="1" id="KW-0805">Transcription regulation</keyword>
<protein>
    <submittedName>
        <fullName evidence="4">GAF and ANTAR domain-containing protein</fullName>
    </submittedName>
</protein>
<proteinExistence type="predicted"/>
<evidence type="ECO:0000313" key="4">
    <source>
        <dbReference type="EMBL" id="MCS5735459.1"/>
    </source>
</evidence>
<name>A0ABT2H6A5_9MICO</name>
<dbReference type="Gene3D" id="1.10.10.10">
    <property type="entry name" value="Winged helix-like DNA-binding domain superfamily/Winged helix DNA-binding domain"/>
    <property type="match status" value="1"/>
</dbReference>